<dbReference type="EMBL" id="OBKZ01000022">
    <property type="protein sequence ID" value="SOB53147.1"/>
    <property type="molecule type" value="Genomic_DNA"/>
</dbReference>
<reference evidence="1 2" key="1">
    <citation type="submission" date="2017-08" db="EMBL/GenBank/DDBJ databases">
        <authorList>
            <person name="Chaillou S."/>
        </authorList>
    </citation>
    <scope>NUCLEOTIDE SEQUENCE [LARGE SCALE GENOMIC DNA]</scope>
    <source>
        <strain evidence="1 2">MFPA15A1205</strain>
    </source>
</reference>
<proteinExistence type="predicted"/>
<sequence length="62" mass="6786">MSDVKKVNGYLIKQLQTDAWWVLESTDEPIAGPFGSEAAAIEVASVLQDQPSAPVRKRKNNS</sequence>
<gene>
    <name evidence="1" type="ORF">PLUA15_290034</name>
</gene>
<comment type="caution">
    <text evidence="1">The sequence shown here is derived from an EMBL/GenBank/DDBJ whole genome shotgun (WGS) entry which is preliminary data.</text>
</comment>
<dbReference type="RefSeq" id="WP_047276876.1">
    <property type="nucleotide sequence ID" value="NZ_JAAQYE010000007.1"/>
</dbReference>
<organism evidence="1 2">
    <name type="scientific">Pseudomonas lundensis</name>
    <dbReference type="NCBI Taxonomy" id="86185"/>
    <lineage>
        <taxon>Bacteria</taxon>
        <taxon>Pseudomonadati</taxon>
        <taxon>Pseudomonadota</taxon>
        <taxon>Gammaproteobacteria</taxon>
        <taxon>Pseudomonadales</taxon>
        <taxon>Pseudomonadaceae</taxon>
        <taxon>Pseudomonas</taxon>
    </lineage>
</organism>
<dbReference type="Proteomes" id="UP000219564">
    <property type="component" value="Unassembled WGS sequence"/>
</dbReference>
<evidence type="ECO:0008006" key="3">
    <source>
        <dbReference type="Google" id="ProtNLM"/>
    </source>
</evidence>
<evidence type="ECO:0000313" key="1">
    <source>
        <dbReference type="EMBL" id="SOB53147.1"/>
    </source>
</evidence>
<evidence type="ECO:0000313" key="2">
    <source>
        <dbReference type="Proteomes" id="UP000219564"/>
    </source>
</evidence>
<accession>A0AAX2HA00</accession>
<protein>
    <recommendedName>
        <fullName evidence="3">DUF2188 domain-containing protein</fullName>
    </recommendedName>
</protein>
<name>A0AAX2HA00_9PSED</name>
<dbReference type="AlphaFoldDB" id="A0AAX2HA00"/>